<dbReference type="GeneTree" id="ENSGT00970000196760"/>
<dbReference type="CDD" id="cd00098">
    <property type="entry name" value="IgC1"/>
    <property type="match status" value="1"/>
</dbReference>
<dbReference type="InterPro" id="IPR013783">
    <property type="entry name" value="Ig-like_fold"/>
</dbReference>
<dbReference type="InterPro" id="IPR003597">
    <property type="entry name" value="Ig_C1-set"/>
</dbReference>
<name>A0A4W3HMR8_CALMI</name>
<reference evidence="4" key="3">
    <citation type="journal article" date="2014" name="Nature">
        <title>Elephant shark genome provides unique insights into gnathostome evolution.</title>
        <authorList>
            <consortium name="International Elephant Shark Genome Sequencing Consortium"/>
            <person name="Venkatesh B."/>
            <person name="Lee A.P."/>
            <person name="Ravi V."/>
            <person name="Maurya A.K."/>
            <person name="Lian M.M."/>
            <person name="Swann J.B."/>
            <person name="Ohta Y."/>
            <person name="Flajnik M.F."/>
            <person name="Sutoh Y."/>
            <person name="Kasahara M."/>
            <person name="Hoon S."/>
            <person name="Gangu V."/>
            <person name="Roy S.W."/>
            <person name="Irimia M."/>
            <person name="Korzh V."/>
            <person name="Kondrychyn I."/>
            <person name="Lim Z.W."/>
            <person name="Tay B.H."/>
            <person name="Tohari S."/>
            <person name="Kong K.W."/>
            <person name="Ho S."/>
            <person name="Lorente-Galdos B."/>
            <person name="Quilez J."/>
            <person name="Marques-Bonet T."/>
            <person name="Raney B.J."/>
            <person name="Ingham P.W."/>
            <person name="Tay A."/>
            <person name="Hillier L.W."/>
            <person name="Minx P."/>
            <person name="Boehm T."/>
            <person name="Wilson R.K."/>
            <person name="Brenner S."/>
            <person name="Warren W.C."/>
        </authorList>
    </citation>
    <scope>NUCLEOTIDE SEQUENCE [LARGE SCALE GENOMIC DNA]</scope>
</reference>
<reference evidence="3" key="4">
    <citation type="submission" date="2025-08" db="UniProtKB">
        <authorList>
            <consortium name="Ensembl"/>
        </authorList>
    </citation>
    <scope>IDENTIFICATION</scope>
</reference>
<evidence type="ECO:0000259" key="2">
    <source>
        <dbReference type="PROSITE" id="PS50835"/>
    </source>
</evidence>
<dbReference type="InterPro" id="IPR007110">
    <property type="entry name" value="Ig-like_dom"/>
</dbReference>
<reference evidence="4" key="1">
    <citation type="journal article" date="2006" name="Science">
        <title>Ancient noncoding elements conserved in the human genome.</title>
        <authorList>
            <person name="Venkatesh B."/>
            <person name="Kirkness E.F."/>
            <person name="Loh Y.H."/>
            <person name="Halpern A.L."/>
            <person name="Lee A.P."/>
            <person name="Johnson J."/>
            <person name="Dandona N."/>
            <person name="Viswanathan L.D."/>
            <person name="Tay A."/>
            <person name="Venter J.C."/>
            <person name="Strausberg R.L."/>
            <person name="Brenner S."/>
        </authorList>
    </citation>
    <scope>NUCLEOTIDE SEQUENCE [LARGE SCALE GENOMIC DNA]</scope>
</reference>
<keyword evidence="4" id="KW-1185">Reference proteome</keyword>
<dbReference type="InParanoid" id="A0A4W3HMR8"/>
<dbReference type="SUPFAM" id="SSF48726">
    <property type="entry name" value="Immunoglobulin"/>
    <property type="match status" value="1"/>
</dbReference>
<dbReference type="InterPro" id="IPR003006">
    <property type="entry name" value="Ig/MHC_CS"/>
</dbReference>
<dbReference type="Proteomes" id="UP000314986">
    <property type="component" value="Unassembled WGS sequence"/>
</dbReference>
<dbReference type="InterPro" id="IPR050380">
    <property type="entry name" value="Immune_Resp_Modulators"/>
</dbReference>
<proteinExistence type="predicted"/>
<reference evidence="4" key="2">
    <citation type="journal article" date="2007" name="PLoS Biol.">
        <title>Survey sequencing and comparative analysis of the elephant shark (Callorhinchus milii) genome.</title>
        <authorList>
            <person name="Venkatesh B."/>
            <person name="Kirkness E.F."/>
            <person name="Loh Y.H."/>
            <person name="Halpern A.L."/>
            <person name="Lee A.P."/>
            <person name="Johnson J."/>
            <person name="Dandona N."/>
            <person name="Viswanathan L.D."/>
            <person name="Tay A."/>
            <person name="Venter J.C."/>
            <person name="Strausberg R.L."/>
            <person name="Brenner S."/>
        </authorList>
    </citation>
    <scope>NUCLEOTIDE SEQUENCE [LARGE SCALE GENOMIC DNA]</scope>
</reference>
<keyword evidence="1" id="KW-0325">Glycoprotein</keyword>
<protein>
    <recommendedName>
        <fullName evidence="2">Ig-like domain-containing protein</fullName>
    </recommendedName>
</protein>
<dbReference type="SMART" id="SM00407">
    <property type="entry name" value="IGc1"/>
    <property type="match status" value="1"/>
</dbReference>
<dbReference type="Pfam" id="PF07654">
    <property type="entry name" value="C1-set"/>
    <property type="match status" value="1"/>
</dbReference>
<dbReference type="PROSITE" id="PS50835">
    <property type="entry name" value="IG_LIKE"/>
    <property type="match status" value="1"/>
</dbReference>
<dbReference type="Gene3D" id="2.60.40.10">
    <property type="entry name" value="Immunoglobulins"/>
    <property type="match status" value="1"/>
</dbReference>
<dbReference type="PANTHER" id="PTHR23411">
    <property type="entry name" value="TAPASIN"/>
    <property type="match status" value="1"/>
</dbReference>
<dbReference type="Ensembl" id="ENSCMIT00000010976.1">
    <property type="protein sequence ID" value="ENSCMIP00000010699.1"/>
    <property type="gene ID" value="ENSCMIG00000005639.1"/>
</dbReference>
<reference evidence="3" key="5">
    <citation type="submission" date="2025-09" db="UniProtKB">
        <authorList>
            <consortium name="Ensembl"/>
        </authorList>
    </citation>
    <scope>IDENTIFICATION</scope>
</reference>
<accession>A0A4W3HMR8</accession>
<dbReference type="AlphaFoldDB" id="A0A4W3HMR8"/>
<evidence type="ECO:0000256" key="1">
    <source>
        <dbReference type="ARBA" id="ARBA00023180"/>
    </source>
</evidence>
<sequence length="162" mass="17819">MLKGDALAHFESVMGKLSLSAQRCYINAGCCCSRMIFPTDSEIHPSKSLTLVCETGEFYPGDVTLTWNKDGSEVKTGILFMKENNSKGLYKVSSSMEEPKPVQSGVIYTCLVSHVSLQTPAVFTVSNPSTALEGKMPTFVNVFLLLNTLLLEIVKGEIYYFI</sequence>
<evidence type="ECO:0000313" key="4">
    <source>
        <dbReference type="Proteomes" id="UP000314986"/>
    </source>
</evidence>
<feature type="domain" description="Ig-like" evidence="2">
    <location>
        <begin position="38"/>
        <end position="126"/>
    </location>
</feature>
<dbReference type="FunCoup" id="A0A4W3HMR8">
    <property type="interactions" value="4"/>
</dbReference>
<dbReference type="InterPro" id="IPR036179">
    <property type="entry name" value="Ig-like_dom_sf"/>
</dbReference>
<dbReference type="PROSITE" id="PS00290">
    <property type="entry name" value="IG_MHC"/>
    <property type="match status" value="1"/>
</dbReference>
<organism evidence="3 4">
    <name type="scientific">Callorhinchus milii</name>
    <name type="common">Ghost shark</name>
    <dbReference type="NCBI Taxonomy" id="7868"/>
    <lineage>
        <taxon>Eukaryota</taxon>
        <taxon>Metazoa</taxon>
        <taxon>Chordata</taxon>
        <taxon>Craniata</taxon>
        <taxon>Vertebrata</taxon>
        <taxon>Chondrichthyes</taxon>
        <taxon>Holocephali</taxon>
        <taxon>Chimaeriformes</taxon>
        <taxon>Callorhinchidae</taxon>
        <taxon>Callorhinchus</taxon>
    </lineage>
</organism>
<evidence type="ECO:0000313" key="3">
    <source>
        <dbReference type="Ensembl" id="ENSCMIP00000010699.1"/>
    </source>
</evidence>